<dbReference type="InterPro" id="IPR044117">
    <property type="entry name" value="OBF_LigC-like"/>
</dbReference>
<dbReference type="InterPro" id="IPR044119">
    <property type="entry name" value="Adenylation_LigC-like"/>
</dbReference>
<feature type="domain" description="DNA ligase ATP-dependent C-terminal" evidence="6">
    <location>
        <begin position="218"/>
        <end position="329"/>
    </location>
</feature>
<feature type="domain" description="ATP-dependent DNA ligase family profile" evidence="5">
    <location>
        <begin position="11"/>
        <end position="196"/>
    </location>
</feature>
<dbReference type="PROSITE" id="PS00697">
    <property type="entry name" value="DNA_LIGASE_A1"/>
    <property type="match status" value="1"/>
</dbReference>
<evidence type="ECO:0000313" key="8">
    <source>
        <dbReference type="Proteomes" id="UP001236014"/>
    </source>
</evidence>
<sequence>MALPVQAPIKPMLAKPAKAIPDSGGLLFEPKWDGFRCLVFRDGDELTLQSRAEKPLNRYFPEVVERLLATLPEQVVLDGELVVGRGGKLDFDALTERIHPADSRVQLLAKETPAEFVAFDVLALGSESFVDEPTSARRARLEGIAGEGVHLTPATTDPDTARHWFELFEGAGLDGVIGKPLDEPYSPGKRVLFKYKHSRTADCVLAGLRWHVDGEPGEAVGSFLLGLYDPEGLLHHVGVVGSFPVKRRRELAEELAPLITDGEGHPWVGDAVREGQRIPGGITRWRSTEHEWVPLKLERVVEVGYEHTEGGEPARFRHTAQFKRWRPDREPASCGYAQLDEPARYDLSAVFRGEVVRTR</sequence>
<keyword evidence="3 7" id="KW-0436">Ligase</keyword>
<dbReference type="KEGG" id="acab:QRX50_43620"/>
<dbReference type="EMBL" id="CP127294">
    <property type="protein sequence ID" value="WIX78197.1"/>
    <property type="molecule type" value="Genomic_DNA"/>
</dbReference>
<evidence type="ECO:0000313" key="7">
    <source>
        <dbReference type="EMBL" id="WIX78197.1"/>
    </source>
</evidence>
<dbReference type="Proteomes" id="UP001236014">
    <property type="component" value="Chromosome"/>
</dbReference>
<name>A0A9Y2IEE3_9PSEU</name>
<keyword evidence="8" id="KW-1185">Reference proteome</keyword>
<comment type="catalytic activity">
    <reaction evidence="4">
        <text>ATP + (deoxyribonucleotide)n-3'-hydroxyl + 5'-phospho-(deoxyribonucleotide)m = (deoxyribonucleotide)n+m + AMP + diphosphate.</text>
        <dbReference type="EC" id="6.5.1.1"/>
    </reaction>
</comment>
<dbReference type="PANTHER" id="PTHR45674:SF4">
    <property type="entry name" value="DNA LIGASE 1"/>
    <property type="match status" value="1"/>
</dbReference>
<evidence type="ECO:0000256" key="1">
    <source>
        <dbReference type="ARBA" id="ARBA00007572"/>
    </source>
</evidence>
<dbReference type="Gene3D" id="3.30.470.30">
    <property type="entry name" value="DNA ligase/mRNA capping enzyme"/>
    <property type="match status" value="1"/>
</dbReference>
<dbReference type="InterPro" id="IPR012340">
    <property type="entry name" value="NA-bd_OB-fold"/>
</dbReference>
<dbReference type="Pfam" id="PF01068">
    <property type="entry name" value="DNA_ligase_A_M"/>
    <property type="match status" value="1"/>
</dbReference>
<evidence type="ECO:0000259" key="6">
    <source>
        <dbReference type="Pfam" id="PF04679"/>
    </source>
</evidence>
<dbReference type="RefSeq" id="WP_285968921.1">
    <property type="nucleotide sequence ID" value="NZ_CP127294.1"/>
</dbReference>
<dbReference type="InterPro" id="IPR050191">
    <property type="entry name" value="ATP-dep_DNA_ligase"/>
</dbReference>
<dbReference type="Gene3D" id="2.40.50.140">
    <property type="entry name" value="Nucleic acid-binding proteins"/>
    <property type="match status" value="1"/>
</dbReference>
<comment type="similarity">
    <text evidence="1">Belongs to the ATP-dependent DNA ligase family.</text>
</comment>
<dbReference type="NCBIfam" id="NF006078">
    <property type="entry name" value="PRK08224.1"/>
    <property type="match status" value="1"/>
</dbReference>
<evidence type="ECO:0000259" key="5">
    <source>
        <dbReference type="Pfam" id="PF01068"/>
    </source>
</evidence>
<dbReference type="EC" id="6.5.1.1" evidence="2"/>
<protein>
    <recommendedName>
        <fullName evidence="2">DNA ligase (ATP)</fullName>
        <ecNumber evidence="2">6.5.1.1</ecNumber>
    </recommendedName>
</protein>
<dbReference type="GO" id="GO:0005524">
    <property type="term" value="F:ATP binding"/>
    <property type="evidence" value="ECO:0007669"/>
    <property type="project" value="InterPro"/>
</dbReference>
<organism evidence="7 8">
    <name type="scientific">Amycolatopsis carbonis</name>
    <dbReference type="NCBI Taxonomy" id="715471"/>
    <lineage>
        <taxon>Bacteria</taxon>
        <taxon>Bacillati</taxon>
        <taxon>Actinomycetota</taxon>
        <taxon>Actinomycetes</taxon>
        <taxon>Pseudonocardiales</taxon>
        <taxon>Pseudonocardiaceae</taxon>
        <taxon>Amycolatopsis</taxon>
    </lineage>
</organism>
<dbReference type="InterPro" id="IPR016059">
    <property type="entry name" value="DNA_ligase_ATP-dep_CS"/>
</dbReference>
<evidence type="ECO:0000256" key="4">
    <source>
        <dbReference type="ARBA" id="ARBA00034003"/>
    </source>
</evidence>
<gene>
    <name evidence="7" type="ORF">QRX50_43620</name>
</gene>
<dbReference type="SUPFAM" id="SSF50249">
    <property type="entry name" value="Nucleic acid-binding proteins"/>
    <property type="match status" value="1"/>
</dbReference>
<dbReference type="InterPro" id="IPR012309">
    <property type="entry name" value="DNA_ligase_ATP-dep_C"/>
</dbReference>
<accession>A0A9Y2IEE3</accession>
<dbReference type="InterPro" id="IPR012310">
    <property type="entry name" value="DNA_ligase_ATP-dep_cent"/>
</dbReference>
<dbReference type="AlphaFoldDB" id="A0A9Y2IEE3"/>
<dbReference type="PANTHER" id="PTHR45674">
    <property type="entry name" value="DNA LIGASE 1/3 FAMILY MEMBER"/>
    <property type="match status" value="1"/>
</dbReference>
<dbReference type="GO" id="GO:0006281">
    <property type="term" value="P:DNA repair"/>
    <property type="evidence" value="ECO:0007669"/>
    <property type="project" value="InterPro"/>
</dbReference>
<dbReference type="CDD" id="cd07970">
    <property type="entry name" value="OBF_DNA_ligase_LigC"/>
    <property type="match status" value="1"/>
</dbReference>
<dbReference type="GO" id="GO:0003910">
    <property type="term" value="F:DNA ligase (ATP) activity"/>
    <property type="evidence" value="ECO:0007669"/>
    <property type="project" value="UniProtKB-EC"/>
</dbReference>
<evidence type="ECO:0000256" key="3">
    <source>
        <dbReference type="ARBA" id="ARBA00022598"/>
    </source>
</evidence>
<reference evidence="7 8" key="1">
    <citation type="submission" date="2023-06" db="EMBL/GenBank/DDBJ databases">
        <authorList>
            <person name="Oyuntsetseg B."/>
            <person name="Kim S.B."/>
        </authorList>
    </citation>
    <scope>NUCLEOTIDE SEQUENCE [LARGE SCALE GENOMIC DNA]</scope>
    <source>
        <strain evidence="7 8">2-15</strain>
    </source>
</reference>
<dbReference type="Pfam" id="PF04679">
    <property type="entry name" value="DNA_ligase_A_C"/>
    <property type="match status" value="1"/>
</dbReference>
<evidence type="ECO:0000256" key="2">
    <source>
        <dbReference type="ARBA" id="ARBA00012727"/>
    </source>
</evidence>
<dbReference type="SUPFAM" id="SSF56091">
    <property type="entry name" value="DNA ligase/mRNA capping enzyme, catalytic domain"/>
    <property type="match status" value="1"/>
</dbReference>
<dbReference type="CDD" id="cd07905">
    <property type="entry name" value="Adenylation_DNA_ligase_LigC"/>
    <property type="match status" value="1"/>
</dbReference>
<dbReference type="GO" id="GO:0006310">
    <property type="term" value="P:DNA recombination"/>
    <property type="evidence" value="ECO:0007669"/>
    <property type="project" value="InterPro"/>
</dbReference>
<proteinExistence type="inferred from homology"/>